<dbReference type="EMBL" id="KQ254469">
    <property type="protein sequence ID" value="KNC69551.1"/>
    <property type="molecule type" value="Genomic_DNA"/>
</dbReference>
<accession>A0A0L0EYP9</accession>
<dbReference type="GO" id="GO:0036503">
    <property type="term" value="P:ERAD pathway"/>
    <property type="evidence" value="ECO:0007669"/>
    <property type="project" value="TreeGrafter"/>
</dbReference>
<keyword evidence="3" id="KW-1185">Reference proteome</keyword>
<dbReference type="eggNOG" id="KOG1879">
    <property type="taxonomic scope" value="Eukaryota"/>
</dbReference>
<dbReference type="GO" id="GO:0051082">
    <property type="term" value="F:unfolded protein binding"/>
    <property type="evidence" value="ECO:0007669"/>
    <property type="project" value="TreeGrafter"/>
</dbReference>
<dbReference type="AlphaFoldDB" id="A0A0L0EYP9"/>
<evidence type="ECO:0000259" key="1">
    <source>
        <dbReference type="Pfam" id="PF18404"/>
    </source>
</evidence>
<evidence type="ECO:0000313" key="2">
    <source>
        <dbReference type="EMBL" id="KNC69551.1"/>
    </source>
</evidence>
<dbReference type="PANTHER" id="PTHR11226">
    <property type="entry name" value="UDP-GLUCOSE GLYCOPROTEIN:GLUCOSYLTRANSFERASE"/>
    <property type="match status" value="1"/>
</dbReference>
<dbReference type="Pfam" id="PF18404">
    <property type="entry name" value="Glyco_transf_24"/>
    <property type="match status" value="1"/>
</dbReference>
<dbReference type="STRING" id="667725.A0A0L0EYP9"/>
<dbReference type="GO" id="GO:0005783">
    <property type="term" value="C:endoplasmic reticulum"/>
    <property type="evidence" value="ECO:0007669"/>
    <property type="project" value="TreeGrafter"/>
</dbReference>
<gene>
    <name evidence="2" type="ORF">SARC_17937</name>
</gene>
<dbReference type="Proteomes" id="UP000054560">
    <property type="component" value="Unassembled WGS sequence"/>
</dbReference>
<feature type="non-terminal residue" evidence="2">
    <location>
        <position position="84"/>
    </location>
</feature>
<dbReference type="PANTHER" id="PTHR11226:SF0">
    <property type="entry name" value="UDP-GLUCOSE:GLYCOPROTEIN GLUCOSYLTRANSFERASE"/>
    <property type="match status" value="1"/>
</dbReference>
<sequence length="84" mass="9780">MNLDLQGAPYGYTPFCADRDDMAQYRFWDTGYWKTHLGEHMKYHISALYVIDLLHFRQLATGDILRGNYHQLSADPNSLANLDQ</sequence>
<dbReference type="InterPro" id="IPR040497">
    <property type="entry name" value="Glyco_transf_24"/>
</dbReference>
<dbReference type="GO" id="GO:0018279">
    <property type="term" value="P:protein N-linked glycosylation via asparagine"/>
    <property type="evidence" value="ECO:0007669"/>
    <property type="project" value="TreeGrafter"/>
</dbReference>
<evidence type="ECO:0000313" key="3">
    <source>
        <dbReference type="Proteomes" id="UP000054560"/>
    </source>
</evidence>
<organism evidence="2 3">
    <name type="scientific">Sphaeroforma arctica JP610</name>
    <dbReference type="NCBI Taxonomy" id="667725"/>
    <lineage>
        <taxon>Eukaryota</taxon>
        <taxon>Ichthyosporea</taxon>
        <taxon>Ichthyophonida</taxon>
        <taxon>Sphaeroforma</taxon>
    </lineage>
</organism>
<dbReference type="OrthoDB" id="27683at2759"/>
<protein>
    <recommendedName>
        <fullName evidence="1">Glucosyltransferase 24 catalytic domain-containing protein</fullName>
    </recommendedName>
</protein>
<dbReference type="GeneID" id="25918441"/>
<feature type="domain" description="Glucosyltransferase 24 catalytic" evidence="1">
    <location>
        <begin position="1"/>
        <end position="84"/>
    </location>
</feature>
<dbReference type="GO" id="GO:0003980">
    <property type="term" value="F:UDP-glucose:glycoprotein glucosyltransferase activity"/>
    <property type="evidence" value="ECO:0007669"/>
    <property type="project" value="InterPro"/>
</dbReference>
<reference evidence="2 3" key="1">
    <citation type="submission" date="2011-02" db="EMBL/GenBank/DDBJ databases">
        <title>The Genome Sequence of Sphaeroforma arctica JP610.</title>
        <authorList>
            <consortium name="The Broad Institute Genome Sequencing Platform"/>
            <person name="Russ C."/>
            <person name="Cuomo C."/>
            <person name="Young S.K."/>
            <person name="Zeng Q."/>
            <person name="Gargeya S."/>
            <person name="Alvarado L."/>
            <person name="Berlin A."/>
            <person name="Chapman S.B."/>
            <person name="Chen Z."/>
            <person name="Freedman E."/>
            <person name="Gellesch M."/>
            <person name="Goldberg J."/>
            <person name="Griggs A."/>
            <person name="Gujja S."/>
            <person name="Heilman E."/>
            <person name="Heiman D."/>
            <person name="Howarth C."/>
            <person name="Mehta T."/>
            <person name="Neiman D."/>
            <person name="Pearson M."/>
            <person name="Roberts A."/>
            <person name="Saif S."/>
            <person name="Shea T."/>
            <person name="Shenoy N."/>
            <person name="Sisk P."/>
            <person name="Stolte C."/>
            <person name="Sykes S."/>
            <person name="White J."/>
            <person name="Yandava C."/>
            <person name="Burger G."/>
            <person name="Gray M.W."/>
            <person name="Holland P.W.H."/>
            <person name="King N."/>
            <person name="Lang F.B.F."/>
            <person name="Roger A.J."/>
            <person name="Ruiz-Trillo I."/>
            <person name="Haas B."/>
            <person name="Nusbaum C."/>
            <person name="Birren B."/>
        </authorList>
    </citation>
    <scope>NUCLEOTIDE SEQUENCE [LARGE SCALE GENOMIC DNA]</scope>
    <source>
        <strain evidence="2 3">JP610</strain>
    </source>
</reference>
<dbReference type="InterPro" id="IPR009448">
    <property type="entry name" value="UDP-g_GGtrans"/>
</dbReference>
<dbReference type="RefSeq" id="XP_014143453.1">
    <property type="nucleotide sequence ID" value="XM_014287978.1"/>
</dbReference>
<name>A0A0L0EYP9_9EUKA</name>
<proteinExistence type="predicted"/>